<reference evidence="2" key="1">
    <citation type="journal article" date="2021" name="PeerJ">
        <title>Extensive microbial diversity within the chicken gut microbiome revealed by metagenomics and culture.</title>
        <authorList>
            <person name="Gilroy R."/>
            <person name="Ravi A."/>
            <person name="Getino M."/>
            <person name="Pursley I."/>
            <person name="Horton D.L."/>
            <person name="Alikhan N.F."/>
            <person name="Baker D."/>
            <person name="Gharbi K."/>
            <person name="Hall N."/>
            <person name="Watson M."/>
            <person name="Adriaenssens E.M."/>
            <person name="Foster-Nyarko E."/>
            <person name="Jarju S."/>
            <person name="Secka A."/>
            <person name="Antonio M."/>
            <person name="Oren A."/>
            <person name="Chaudhuri R.R."/>
            <person name="La Ragione R."/>
            <person name="Hildebrand F."/>
            <person name="Pallen M.J."/>
        </authorList>
    </citation>
    <scope>NUCLEOTIDE SEQUENCE</scope>
    <source>
        <strain evidence="2">CHK171-7178</strain>
    </source>
</reference>
<keyword evidence="2" id="KW-0966">Cell projection</keyword>
<organism evidence="2 3">
    <name type="scientific">Sporosarcina psychrophila</name>
    <name type="common">Bacillus psychrophilus</name>
    <dbReference type="NCBI Taxonomy" id="1476"/>
    <lineage>
        <taxon>Bacteria</taxon>
        <taxon>Bacillati</taxon>
        <taxon>Bacillota</taxon>
        <taxon>Bacilli</taxon>
        <taxon>Bacillales</taxon>
        <taxon>Caryophanaceae</taxon>
        <taxon>Sporosarcina</taxon>
    </lineage>
</organism>
<keyword evidence="2" id="KW-0282">Flagellum</keyword>
<comment type="caution">
    <text evidence="2">The sequence shown here is derived from an EMBL/GenBank/DDBJ whole genome shotgun (WGS) entry which is preliminary data.</text>
</comment>
<dbReference type="InterPro" id="IPR007809">
    <property type="entry name" value="FlgN-like"/>
</dbReference>
<dbReference type="EMBL" id="DYWT01000235">
    <property type="protein sequence ID" value="HJF33000.1"/>
    <property type="molecule type" value="Genomic_DNA"/>
</dbReference>
<dbReference type="GO" id="GO:0044780">
    <property type="term" value="P:bacterial-type flagellum assembly"/>
    <property type="evidence" value="ECO:0007669"/>
    <property type="project" value="InterPro"/>
</dbReference>
<dbReference type="AlphaFoldDB" id="A0A921G0L2"/>
<dbReference type="Proteomes" id="UP000698173">
    <property type="component" value="Unassembled WGS sequence"/>
</dbReference>
<evidence type="ECO:0000313" key="3">
    <source>
        <dbReference type="Proteomes" id="UP000698173"/>
    </source>
</evidence>
<evidence type="ECO:0000313" key="2">
    <source>
        <dbReference type="EMBL" id="HJF33000.1"/>
    </source>
</evidence>
<gene>
    <name evidence="2" type="ORF">K8V56_14660</name>
</gene>
<accession>A0A921G0L2</accession>
<evidence type="ECO:0000256" key="1">
    <source>
        <dbReference type="ARBA" id="ARBA00022795"/>
    </source>
</evidence>
<proteinExistence type="predicted"/>
<protein>
    <submittedName>
        <fullName evidence="2">Flagellar protein FlgN</fullName>
    </submittedName>
</protein>
<keyword evidence="2" id="KW-0969">Cilium</keyword>
<keyword evidence="1" id="KW-1005">Bacterial flagellum biogenesis</keyword>
<reference evidence="2" key="2">
    <citation type="submission" date="2021-09" db="EMBL/GenBank/DDBJ databases">
        <authorList>
            <person name="Gilroy R."/>
        </authorList>
    </citation>
    <scope>NUCLEOTIDE SEQUENCE</scope>
    <source>
        <strain evidence="2">CHK171-7178</strain>
    </source>
</reference>
<name>A0A921G0L2_SPOPS</name>
<dbReference type="Gene3D" id="1.20.58.300">
    <property type="entry name" value="FlgN-like"/>
    <property type="match status" value="1"/>
</dbReference>
<dbReference type="InterPro" id="IPR036679">
    <property type="entry name" value="FlgN-like_sf"/>
</dbReference>
<dbReference type="SUPFAM" id="SSF140566">
    <property type="entry name" value="FlgN-like"/>
    <property type="match status" value="1"/>
</dbReference>
<dbReference type="Pfam" id="PF05130">
    <property type="entry name" value="FlgN"/>
    <property type="match status" value="1"/>
</dbReference>
<sequence length="165" mass="18661">MSITTILASLDSLEKLHRSLLRLAYDKTGLIKSGDMDELDQLLKDEQAHLAAIVQMDTQRQLTVSQYLTDQGRSVPLNPTVTDLLDVVPEADKKGLEEARDRLLHAIHDLKWQNDLNQKLTYQSLQFVNLSLDMVRPRPEAVNYSKTEVSGKRVSKSKVTFDTNA</sequence>